<dbReference type="GO" id="GO:0006018">
    <property type="term" value="P:2-deoxyribose 1-phosphate catabolic process"/>
    <property type="evidence" value="ECO:0007669"/>
    <property type="project" value="UniProtKB-UniRule"/>
</dbReference>
<gene>
    <name evidence="7 8" type="primary">deoC</name>
    <name evidence="8" type="ORF">IAB71_09280</name>
</gene>
<dbReference type="InterPro" id="IPR011343">
    <property type="entry name" value="DeoC"/>
</dbReference>
<dbReference type="Pfam" id="PF01791">
    <property type="entry name" value="DeoC"/>
    <property type="match status" value="1"/>
</dbReference>
<feature type="active site" description="Schiff-base intermediate with acetaldehyde" evidence="7">
    <location>
        <position position="152"/>
    </location>
</feature>
<evidence type="ECO:0000256" key="3">
    <source>
        <dbReference type="ARBA" id="ARBA00023239"/>
    </source>
</evidence>
<protein>
    <recommendedName>
        <fullName evidence="7">Deoxyribose-phosphate aldolase</fullName>
        <shortName evidence="7">DERA</shortName>
        <ecNumber evidence="7">4.1.2.4</ecNumber>
    </recommendedName>
    <alternativeName>
        <fullName evidence="7">2-deoxy-D-ribose 5-phosphate aldolase</fullName>
    </alternativeName>
    <alternativeName>
        <fullName evidence="7">Phosphodeoxyriboaldolase</fullName>
        <shortName evidence="7">Deoxyriboaldolase</shortName>
    </alternativeName>
</protein>
<evidence type="ECO:0000256" key="1">
    <source>
        <dbReference type="ARBA" id="ARBA00010936"/>
    </source>
</evidence>
<organism evidence="8 9">
    <name type="scientific">Candidatus Scatomonas pullistercoris</name>
    <dbReference type="NCBI Taxonomy" id="2840920"/>
    <lineage>
        <taxon>Bacteria</taxon>
        <taxon>Bacillati</taxon>
        <taxon>Bacillota</taxon>
        <taxon>Clostridia</taxon>
        <taxon>Lachnospirales</taxon>
        <taxon>Lachnospiraceae</taxon>
        <taxon>Lachnospiraceae incertae sedis</taxon>
        <taxon>Candidatus Scatomonas</taxon>
    </lineage>
</organism>
<dbReference type="GO" id="GO:0005737">
    <property type="term" value="C:cytoplasm"/>
    <property type="evidence" value="ECO:0007669"/>
    <property type="project" value="UniProtKB-SubCell"/>
</dbReference>
<dbReference type="SMART" id="SM01133">
    <property type="entry name" value="DeoC"/>
    <property type="match status" value="1"/>
</dbReference>
<keyword evidence="3 7" id="KW-0456">Lyase</keyword>
<keyword evidence="2 7" id="KW-0963">Cytoplasm</keyword>
<dbReference type="PANTHER" id="PTHR10889">
    <property type="entry name" value="DEOXYRIBOSE-PHOSPHATE ALDOLASE"/>
    <property type="match status" value="1"/>
</dbReference>
<dbReference type="HAMAP" id="MF_00114">
    <property type="entry name" value="DeoC_type1"/>
    <property type="match status" value="1"/>
</dbReference>
<dbReference type="NCBIfam" id="TIGR00126">
    <property type="entry name" value="deoC"/>
    <property type="match status" value="1"/>
</dbReference>
<name>A0A9D1TBP9_9FIRM</name>
<dbReference type="CDD" id="cd00959">
    <property type="entry name" value="DeoC"/>
    <property type="match status" value="1"/>
</dbReference>
<dbReference type="SUPFAM" id="SSF51569">
    <property type="entry name" value="Aldolase"/>
    <property type="match status" value="1"/>
</dbReference>
<accession>A0A9D1TBP9</accession>
<dbReference type="InterPro" id="IPR028581">
    <property type="entry name" value="DeoC_typeI"/>
</dbReference>
<dbReference type="GO" id="GO:0004139">
    <property type="term" value="F:deoxyribose-phosphate aldolase activity"/>
    <property type="evidence" value="ECO:0007669"/>
    <property type="project" value="UniProtKB-UniRule"/>
</dbReference>
<reference evidence="8" key="2">
    <citation type="journal article" date="2021" name="PeerJ">
        <title>Extensive microbial diversity within the chicken gut microbiome revealed by metagenomics and culture.</title>
        <authorList>
            <person name="Gilroy R."/>
            <person name="Ravi A."/>
            <person name="Getino M."/>
            <person name="Pursley I."/>
            <person name="Horton D.L."/>
            <person name="Alikhan N.F."/>
            <person name="Baker D."/>
            <person name="Gharbi K."/>
            <person name="Hall N."/>
            <person name="Watson M."/>
            <person name="Adriaenssens E.M."/>
            <person name="Foster-Nyarko E."/>
            <person name="Jarju S."/>
            <person name="Secka A."/>
            <person name="Antonio M."/>
            <person name="Oren A."/>
            <person name="Chaudhuri R.R."/>
            <person name="La Ragione R."/>
            <person name="Hildebrand F."/>
            <person name="Pallen M.J."/>
        </authorList>
    </citation>
    <scope>NUCLEOTIDE SEQUENCE</scope>
    <source>
        <strain evidence="8">CHK188-20938</strain>
    </source>
</reference>
<proteinExistence type="inferred from homology"/>
<evidence type="ECO:0000256" key="5">
    <source>
        <dbReference type="ARBA" id="ARBA00048791"/>
    </source>
</evidence>
<dbReference type="GO" id="GO:0009264">
    <property type="term" value="P:deoxyribonucleotide catabolic process"/>
    <property type="evidence" value="ECO:0007669"/>
    <property type="project" value="UniProtKB-UniRule"/>
</dbReference>
<reference evidence="8" key="1">
    <citation type="submission" date="2020-10" db="EMBL/GenBank/DDBJ databases">
        <authorList>
            <person name="Gilroy R."/>
        </authorList>
    </citation>
    <scope>NUCLEOTIDE SEQUENCE</scope>
    <source>
        <strain evidence="8">CHK188-20938</strain>
    </source>
</reference>
<comment type="caution">
    <text evidence="8">The sequence shown here is derived from an EMBL/GenBank/DDBJ whole genome shotgun (WGS) entry which is preliminary data.</text>
</comment>
<dbReference type="PIRSF" id="PIRSF001357">
    <property type="entry name" value="DeoC"/>
    <property type="match status" value="1"/>
</dbReference>
<dbReference type="Gene3D" id="3.20.20.70">
    <property type="entry name" value="Aldolase class I"/>
    <property type="match status" value="1"/>
</dbReference>
<evidence type="ECO:0000313" key="9">
    <source>
        <dbReference type="Proteomes" id="UP000824169"/>
    </source>
</evidence>
<dbReference type="GO" id="GO:0016052">
    <property type="term" value="P:carbohydrate catabolic process"/>
    <property type="evidence" value="ECO:0007669"/>
    <property type="project" value="TreeGrafter"/>
</dbReference>
<comment type="subcellular location">
    <subcellularLocation>
        <location evidence="7">Cytoplasm</location>
    </subcellularLocation>
</comment>
<evidence type="ECO:0000313" key="8">
    <source>
        <dbReference type="EMBL" id="HIV25947.1"/>
    </source>
</evidence>
<dbReference type="EC" id="4.1.2.4" evidence="7"/>
<dbReference type="InterPro" id="IPR002915">
    <property type="entry name" value="DeoC/FbaB/LacD_aldolase"/>
</dbReference>
<feature type="active site" description="Proton donor/acceptor" evidence="7">
    <location>
        <position position="181"/>
    </location>
</feature>
<comment type="catalytic activity">
    <reaction evidence="5 7">
        <text>2-deoxy-D-ribose 5-phosphate = D-glyceraldehyde 3-phosphate + acetaldehyde</text>
        <dbReference type="Rhea" id="RHEA:12821"/>
        <dbReference type="ChEBI" id="CHEBI:15343"/>
        <dbReference type="ChEBI" id="CHEBI:59776"/>
        <dbReference type="ChEBI" id="CHEBI:62877"/>
        <dbReference type="EC" id="4.1.2.4"/>
    </reaction>
</comment>
<evidence type="ECO:0000256" key="4">
    <source>
        <dbReference type="ARBA" id="ARBA00023270"/>
    </source>
</evidence>
<keyword evidence="4 7" id="KW-0704">Schiff base</keyword>
<dbReference type="PANTHER" id="PTHR10889:SF1">
    <property type="entry name" value="DEOXYRIBOSE-PHOSPHATE ALDOLASE"/>
    <property type="match status" value="1"/>
</dbReference>
<evidence type="ECO:0000256" key="2">
    <source>
        <dbReference type="ARBA" id="ARBA00022490"/>
    </source>
</evidence>
<dbReference type="Proteomes" id="UP000824169">
    <property type="component" value="Unassembled WGS sequence"/>
</dbReference>
<evidence type="ECO:0000256" key="6">
    <source>
        <dbReference type="ARBA" id="ARBA00056337"/>
    </source>
</evidence>
<feature type="active site" description="Proton donor/acceptor" evidence="7">
    <location>
        <position position="89"/>
    </location>
</feature>
<evidence type="ECO:0000256" key="7">
    <source>
        <dbReference type="HAMAP-Rule" id="MF_00114"/>
    </source>
</evidence>
<sequence>MNYADRIDHTLLKPEAVPEQIRNLCREAKEYGFHSVCVNSSYVPLCAEELKNSGIAVCSVVGFPLGAMSTRAKTSEAAGAVLDGASEIDMVLHIGMVKSGNWEYVKNDIAMVRAAVNGKALLKVILETCLLTEEEMITACRICCEAGADYVKTSTGFSAAGATEEAVRLMKKTVGNAAKVKASGGIRTLADAEKMILAGADRLGASAGVQIVEESRRKEGV</sequence>
<dbReference type="EMBL" id="DVOO01000028">
    <property type="protein sequence ID" value="HIV25947.1"/>
    <property type="molecule type" value="Genomic_DNA"/>
</dbReference>
<comment type="similarity">
    <text evidence="1 7">Belongs to the DeoC/FbaB aldolase family. DeoC type 1 subfamily.</text>
</comment>
<comment type="pathway">
    <text evidence="7">Carbohydrate degradation; 2-deoxy-D-ribose 1-phosphate degradation; D-glyceraldehyde 3-phosphate and acetaldehyde from 2-deoxy-alpha-D-ribose 1-phosphate: step 2/2.</text>
</comment>
<comment type="function">
    <text evidence="6 7">Catalyzes a reversible aldol reaction between acetaldehyde and D-glyceraldehyde 3-phosphate to generate 2-deoxy-D-ribose 5-phosphate.</text>
</comment>
<dbReference type="InterPro" id="IPR013785">
    <property type="entry name" value="Aldolase_TIM"/>
</dbReference>
<dbReference type="AlphaFoldDB" id="A0A9D1TBP9"/>
<dbReference type="FunFam" id="3.20.20.70:FF:000044">
    <property type="entry name" value="Deoxyribose-phosphate aldolase"/>
    <property type="match status" value="1"/>
</dbReference>